<evidence type="ECO:0000256" key="6">
    <source>
        <dbReference type="ARBA" id="ARBA00023136"/>
    </source>
</evidence>
<feature type="transmembrane region" description="Helical" evidence="7">
    <location>
        <begin position="21"/>
        <end position="44"/>
    </location>
</feature>
<dbReference type="InterPro" id="IPR051258">
    <property type="entry name" value="Diverse_Substrate_Transporter"/>
</dbReference>
<feature type="domain" description="EamA" evidence="8">
    <location>
        <begin position="156"/>
        <end position="286"/>
    </location>
</feature>
<evidence type="ECO:0000259" key="8">
    <source>
        <dbReference type="Pfam" id="PF00892"/>
    </source>
</evidence>
<dbReference type="Proteomes" id="UP000270299">
    <property type="component" value="Unassembled WGS sequence"/>
</dbReference>
<proteinExistence type="inferred from homology"/>
<dbReference type="InterPro" id="IPR037185">
    <property type="entry name" value="EmrE-like"/>
</dbReference>
<dbReference type="SUPFAM" id="SSF103481">
    <property type="entry name" value="Multidrug resistance efflux transporter EmrE"/>
    <property type="match status" value="2"/>
</dbReference>
<evidence type="ECO:0000256" key="7">
    <source>
        <dbReference type="SAM" id="Phobius"/>
    </source>
</evidence>
<comment type="caution">
    <text evidence="9">The sequence shown here is derived from an EMBL/GenBank/DDBJ whole genome shotgun (WGS) entry which is preliminary data.</text>
</comment>
<keyword evidence="3" id="KW-1003">Cell membrane</keyword>
<reference evidence="9 10" key="1">
    <citation type="submission" date="2018-10" db="EMBL/GenBank/DDBJ databases">
        <authorList>
            <person name="Li J."/>
        </authorList>
    </citation>
    <scope>NUCLEOTIDE SEQUENCE [LARGE SCALE GENOMIC DNA]</scope>
    <source>
        <strain evidence="9 10">CCTCC AB209002</strain>
    </source>
</reference>
<dbReference type="AlphaFoldDB" id="A0A3L6ZZC5"/>
<keyword evidence="6 7" id="KW-0472">Membrane</keyword>
<feature type="transmembrane region" description="Helical" evidence="7">
    <location>
        <begin position="156"/>
        <end position="173"/>
    </location>
</feature>
<dbReference type="EMBL" id="RCUV01000002">
    <property type="protein sequence ID" value="RLP73396.1"/>
    <property type="molecule type" value="Genomic_DNA"/>
</dbReference>
<evidence type="ECO:0000256" key="5">
    <source>
        <dbReference type="ARBA" id="ARBA00022989"/>
    </source>
</evidence>
<organism evidence="9 10">
    <name type="scientific">Mycetocola manganoxydans</name>
    <dbReference type="NCBI Taxonomy" id="699879"/>
    <lineage>
        <taxon>Bacteria</taxon>
        <taxon>Bacillati</taxon>
        <taxon>Actinomycetota</taxon>
        <taxon>Actinomycetes</taxon>
        <taxon>Micrococcales</taxon>
        <taxon>Microbacteriaceae</taxon>
        <taxon>Mycetocola</taxon>
    </lineage>
</organism>
<evidence type="ECO:0000256" key="2">
    <source>
        <dbReference type="ARBA" id="ARBA00007362"/>
    </source>
</evidence>
<evidence type="ECO:0000256" key="4">
    <source>
        <dbReference type="ARBA" id="ARBA00022692"/>
    </source>
</evidence>
<feature type="transmembrane region" description="Helical" evidence="7">
    <location>
        <begin position="185"/>
        <end position="204"/>
    </location>
</feature>
<feature type="transmembrane region" description="Helical" evidence="7">
    <location>
        <begin position="272"/>
        <end position="289"/>
    </location>
</feature>
<gene>
    <name evidence="9" type="ORF">D9V29_01515</name>
</gene>
<feature type="transmembrane region" description="Helical" evidence="7">
    <location>
        <begin position="132"/>
        <end position="150"/>
    </location>
</feature>
<dbReference type="Pfam" id="PF00892">
    <property type="entry name" value="EamA"/>
    <property type="match status" value="1"/>
</dbReference>
<accession>A0A3L6ZZC5</accession>
<feature type="transmembrane region" description="Helical" evidence="7">
    <location>
        <begin position="81"/>
        <end position="99"/>
    </location>
</feature>
<dbReference type="InterPro" id="IPR000620">
    <property type="entry name" value="EamA_dom"/>
</dbReference>
<name>A0A3L6ZZC5_9MICO</name>
<feature type="transmembrane region" description="Helical" evidence="7">
    <location>
        <begin position="246"/>
        <end position="266"/>
    </location>
</feature>
<dbReference type="GO" id="GO:0005886">
    <property type="term" value="C:plasma membrane"/>
    <property type="evidence" value="ECO:0007669"/>
    <property type="project" value="UniProtKB-SubCell"/>
</dbReference>
<evidence type="ECO:0000313" key="10">
    <source>
        <dbReference type="Proteomes" id="UP000270299"/>
    </source>
</evidence>
<keyword evidence="4 7" id="KW-0812">Transmembrane</keyword>
<dbReference type="PANTHER" id="PTHR42920:SF5">
    <property type="entry name" value="EAMA DOMAIN-CONTAINING PROTEIN"/>
    <property type="match status" value="1"/>
</dbReference>
<feature type="transmembrane region" description="Helical" evidence="7">
    <location>
        <begin position="105"/>
        <end position="125"/>
    </location>
</feature>
<keyword evidence="10" id="KW-1185">Reference proteome</keyword>
<protein>
    <submittedName>
        <fullName evidence="9">EamA family transporter</fullName>
    </submittedName>
</protein>
<evidence type="ECO:0000313" key="9">
    <source>
        <dbReference type="EMBL" id="RLP73396.1"/>
    </source>
</evidence>
<sequence>MPRWPYAGRVTSTQPASRVPIGATGLVLGGLLCQEVGASFAVLLFPTVGALGMVTLRLVFSAIVLLLICRPRLRGYSRSDWLTVAAFGLVLAGMNALFYEALARLPLGPAVTIEVLGPLLLSVIVSRRASSWLWAVLAFIGVALLSRGGLEALDPIGVLFAAGAGALWAGYILMSARTGARFPKLDGLAIAMSIGALVTLPLGLGTAGSTLFSPTILLLGLAVAVLSSAIPYALELLALRRLAASTFSILMSLAPAMAAIVGALVLGQGLTLVSGLAILLVVVASAGAVRSASVHARKQAGLAEPVA</sequence>
<dbReference type="PANTHER" id="PTHR42920">
    <property type="entry name" value="OS03G0707200 PROTEIN-RELATED"/>
    <property type="match status" value="1"/>
</dbReference>
<feature type="transmembrane region" description="Helical" evidence="7">
    <location>
        <begin position="50"/>
        <end position="69"/>
    </location>
</feature>
<keyword evidence="5 7" id="KW-1133">Transmembrane helix</keyword>
<comment type="similarity">
    <text evidence="2">Belongs to the EamA transporter family.</text>
</comment>
<evidence type="ECO:0000256" key="3">
    <source>
        <dbReference type="ARBA" id="ARBA00022475"/>
    </source>
</evidence>
<dbReference type="OrthoDB" id="9815120at2"/>
<evidence type="ECO:0000256" key="1">
    <source>
        <dbReference type="ARBA" id="ARBA00004651"/>
    </source>
</evidence>
<feature type="transmembrane region" description="Helical" evidence="7">
    <location>
        <begin position="216"/>
        <end position="234"/>
    </location>
</feature>
<comment type="subcellular location">
    <subcellularLocation>
        <location evidence="1">Cell membrane</location>
        <topology evidence="1">Multi-pass membrane protein</topology>
    </subcellularLocation>
</comment>